<feature type="signal peptide" evidence="1">
    <location>
        <begin position="1"/>
        <end position="23"/>
    </location>
</feature>
<proteinExistence type="predicted"/>
<evidence type="ECO:0000313" key="2">
    <source>
        <dbReference type="EMBL" id="EWH08154.1"/>
    </source>
</evidence>
<feature type="chain" id="PRO_5004900884" description="PEP-CTERM protein-sorting domain-containing protein" evidence="1">
    <location>
        <begin position="24"/>
        <end position="175"/>
    </location>
</feature>
<dbReference type="RefSeq" id="WP_035016611.1">
    <property type="nucleotide sequence ID" value="NZ_ARZY01000064.1"/>
</dbReference>
<keyword evidence="1" id="KW-0732">Signal</keyword>
<sequence>MIKRIQCILVATIFISFSQLASATLISGQIDNSDHLAVDVTGGFYYDLFEVTAGSTTDIDFDVTSDGWGIWLAWGDMSLPNWPIGSDTPYNDMSYGVGNGSTTSTGIFSPVFTGEIFQIIVTTQAYNPTLAGAYELEISGDFSIQQINSVPEPNLTWLLAIMLMLGGRKYALRYC</sequence>
<organism evidence="2 3">
    <name type="scientific">Catenovulum agarivorans DS-2</name>
    <dbReference type="NCBI Taxonomy" id="1328313"/>
    <lineage>
        <taxon>Bacteria</taxon>
        <taxon>Pseudomonadati</taxon>
        <taxon>Pseudomonadota</taxon>
        <taxon>Gammaproteobacteria</taxon>
        <taxon>Alteromonadales</taxon>
        <taxon>Alteromonadaceae</taxon>
        <taxon>Catenovulum</taxon>
    </lineage>
</organism>
<dbReference type="Proteomes" id="UP000019276">
    <property type="component" value="Unassembled WGS sequence"/>
</dbReference>
<evidence type="ECO:0008006" key="4">
    <source>
        <dbReference type="Google" id="ProtNLM"/>
    </source>
</evidence>
<gene>
    <name evidence="2" type="ORF">DS2_18795</name>
</gene>
<name>W7Q5V4_9ALTE</name>
<reference evidence="2 3" key="1">
    <citation type="journal article" date="2014" name="Genome Announc.">
        <title>Draft Genome Sequence of the Agar-Degrading Bacterium Catenovulum sp. Strain DS-2, Isolated from Intestines of Haliotis diversicolor.</title>
        <authorList>
            <person name="Shan D."/>
            <person name="Li X."/>
            <person name="Gu Z."/>
            <person name="Wei G."/>
            <person name="Gao Z."/>
            <person name="Shao Z."/>
        </authorList>
    </citation>
    <scope>NUCLEOTIDE SEQUENCE [LARGE SCALE GENOMIC DNA]</scope>
    <source>
        <strain evidence="2 3">DS-2</strain>
    </source>
</reference>
<protein>
    <recommendedName>
        <fullName evidence="4">PEP-CTERM protein-sorting domain-containing protein</fullName>
    </recommendedName>
</protein>
<dbReference type="AlphaFoldDB" id="W7Q5V4"/>
<evidence type="ECO:0000313" key="3">
    <source>
        <dbReference type="Proteomes" id="UP000019276"/>
    </source>
</evidence>
<accession>W7Q5V4</accession>
<comment type="caution">
    <text evidence="2">The sequence shown here is derived from an EMBL/GenBank/DDBJ whole genome shotgun (WGS) entry which is preliminary data.</text>
</comment>
<evidence type="ECO:0000256" key="1">
    <source>
        <dbReference type="SAM" id="SignalP"/>
    </source>
</evidence>
<keyword evidence="3" id="KW-1185">Reference proteome</keyword>
<dbReference type="EMBL" id="ARZY01000064">
    <property type="protein sequence ID" value="EWH08154.1"/>
    <property type="molecule type" value="Genomic_DNA"/>
</dbReference>